<dbReference type="Proteomes" id="UP001187192">
    <property type="component" value="Unassembled WGS sequence"/>
</dbReference>
<comment type="caution">
    <text evidence="1">The sequence shown here is derived from an EMBL/GenBank/DDBJ whole genome shotgun (WGS) entry which is preliminary data.</text>
</comment>
<sequence length="81" mass="9628">MRDREGKGRERVSARVREREWEVRVRVTISIGALPRKVMVLRFLRDSSEIWPDSCRSGEDYRRDCIVTAKSFLRDDFSLPQ</sequence>
<reference evidence="1" key="1">
    <citation type="submission" date="2023-07" db="EMBL/GenBank/DDBJ databases">
        <title>draft genome sequence of fig (Ficus carica).</title>
        <authorList>
            <person name="Takahashi T."/>
            <person name="Nishimura K."/>
        </authorList>
    </citation>
    <scope>NUCLEOTIDE SEQUENCE</scope>
</reference>
<keyword evidence="2" id="KW-1185">Reference proteome</keyword>
<accession>A0AA88AAM5</accession>
<proteinExistence type="predicted"/>
<dbReference type="AlphaFoldDB" id="A0AA88AAM5"/>
<protein>
    <submittedName>
        <fullName evidence="1">Uncharacterized protein</fullName>
    </submittedName>
</protein>
<dbReference type="EMBL" id="BTGU01000025">
    <property type="protein sequence ID" value="GMN47332.1"/>
    <property type="molecule type" value="Genomic_DNA"/>
</dbReference>
<gene>
    <name evidence="1" type="ORF">TIFTF001_016523</name>
</gene>
<organism evidence="1 2">
    <name type="scientific">Ficus carica</name>
    <name type="common">Common fig</name>
    <dbReference type="NCBI Taxonomy" id="3494"/>
    <lineage>
        <taxon>Eukaryota</taxon>
        <taxon>Viridiplantae</taxon>
        <taxon>Streptophyta</taxon>
        <taxon>Embryophyta</taxon>
        <taxon>Tracheophyta</taxon>
        <taxon>Spermatophyta</taxon>
        <taxon>Magnoliopsida</taxon>
        <taxon>eudicotyledons</taxon>
        <taxon>Gunneridae</taxon>
        <taxon>Pentapetalae</taxon>
        <taxon>rosids</taxon>
        <taxon>fabids</taxon>
        <taxon>Rosales</taxon>
        <taxon>Moraceae</taxon>
        <taxon>Ficeae</taxon>
        <taxon>Ficus</taxon>
    </lineage>
</organism>
<name>A0AA88AAM5_FICCA</name>
<evidence type="ECO:0000313" key="2">
    <source>
        <dbReference type="Proteomes" id="UP001187192"/>
    </source>
</evidence>
<evidence type="ECO:0000313" key="1">
    <source>
        <dbReference type="EMBL" id="GMN47332.1"/>
    </source>
</evidence>